<dbReference type="Gene3D" id="3.30.420.10">
    <property type="entry name" value="Ribonuclease H-like superfamily/Ribonuclease H"/>
    <property type="match status" value="1"/>
</dbReference>
<comment type="caution">
    <text evidence="1">The sequence shown here is derived from an EMBL/GenBank/DDBJ whole genome shotgun (WGS) entry which is preliminary data.</text>
</comment>
<dbReference type="AlphaFoldDB" id="A0A4Y2JAN1"/>
<sequence length="89" mass="10263">MPLLTAHHQLQRLFWAHELTGWTLDDWKNIGSSDKSRFLLLRADGRVRMRLIPHEAKDANCQQDNMQAGGGSIIVCDVLHGRDWVLWSK</sequence>
<name>A0A4Y2JAN1_ARAVE</name>
<dbReference type="Proteomes" id="UP000499080">
    <property type="component" value="Unassembled WGS sequence"/>
</dbReference>
<organism evidence="1 2">
    <name type="scientific">Araneus ventricosus</name>
    <name type="common">Orbweaver spider</name>
    <name type="synonym">Epeira ventricosa</name>
    <dbReference type="NCBI Taxonomy" id="182803"/>
    <lineage>
        <taxon>Eukaryota</taxon>
        <taxon>Metazoa</taxon>
        <taxon>Ecdysozoa</taxon>
        <taxon>Arthropoda</taxon>
        <taxon>Chelicerata</taxon>
        <taxon>Arachnida</taxon>
        <taxon>Araneae</taxon>
        <taxon>Araneomorphae</taxon>
        <taxon>Entelegynae</taxon>
        <taxon>Araneoidea</taxon>
        <taxon>Araneidae</taxon>
        <taxon>Araneus</taxon>
    </lineage>
</organism>
<dbReference type="GO" id="GO:0003676">
    <property type="term" value="F:nucleic acid binding"/>
    <property type="evidence" value="ECO:0007669"/>
    <property type="project" value="InterPro"/>
</dbReference>
<evidence type="ECO:0000313" key="2">
    <source>
        <dbReference type="Proteomes" id="UP000499080"/>
    </source>
</evidence>
<reference evidence="1 2" key="1">
    <citation type="journal article" date="2019" name="Sci. Rep.">
        <title>Orb-weaving spider Araneus ventricosus genome elucidates the spidroin gene catalogue.</title>
        <authorList>
            <person name="Kono N."/>
            <person name="Nakamura H."/>
            <person name="Ohtoshi R."/>
            <person name="Moran D.A.P."/>
            <person name="Shinohara A."/>
            <person name="Yoshida Y."/>
            <person name="Fujiwara M."/>
            <person name="Mori M."/>
            <person name="Tomita M."/>
            <person name="Arakawa K."/>
        </authorList>
    </citation>
    <scope>NUCLEOTIDE SEQUENCE [LARGE SCALE GENOMIC DNA]</scope>
</reference>
<dbReference type="EMBL" id="BGPR01003325">
    <property type="protein sequence ID" value="GBM86599.1"/>
    <property type="molecule type" value="Genomic_DNA"/>
</dbReference>
<keyword evidence="2" id="KW-1185">Reference proteome</keyword>
<evidence type="ECO:0000313" key="1">
    <source>
        <dbReference type="EMBL" id="GBM86599.1"/>
    </source>
</evidence>
<accession>A0A4Y2JAN1</accession>
<dbReference type="OrthoDB" id="10575174at2759"/>
<protein>
    <submittedName>
        <fullName evidence="1">Uncharacterized protein</fullName>
    </submittedName>
</protein>
<gene>
    <name evidence="1" type="ORF">AVEN_131420_1</name>
</gene>
<dbReference type="InterPro" id="IPR036397">
    <property type="entry name" value="RNaseH_sf"/>
</dbReference>
<proteinExistence type="predicted"/>